<proteinExistence type="predicted"/>
<dbReference type="Pfam" id="PF00891">
    <property type="entry name" value="Methyltransf_2"/>
    <property type="match status" value="1"/>
</dbReference>
<organism evidence="5">
    <name type="scientific">Vibrio coralliilyticus</name>
    <dbReference type="NCBI Taxonomy" id="190893"/>
    <lineage>
        <taxon>Bacteria</taxon>
        <taxon>Pseudomonadati</taxon>
        <taxon>Pseudomonadota</taxon>
        <taxon>Gammaproteobacteria</taxon>
        <taxon>Vibrionales</taxon>
        <taxon>Vibrionaceae</taxon>
        <taxon>Vibrio</taxon>
    </lineage>
</organism>
<evidence type="ECO:0000256" key="3">
    <source>
        <dbReference type="ARBA" id="ARBA00022691"/>
    </source>
</evidence>
<dbReference type="InterPro" id="IPR029063">
    <property type="entry name" value="SAM-dependent_MTases_sf"/>
</dbReference>
<keyword evidence="2 5" id="KW-0808">Transferase</keyword>
<dbReference type="GO" id="GO:0008171">
    <property type="term" value="F:O-methyltransferase activity"/>
    <property type="evidence" value="ECO:0007669"/>
    <property type="project" value="InterPro"/>
</dbReference>
<evidence type="ECO:0000313" key="5">
    <source>
        <dbReference type="EMBL" id="KJY73930.1"/>
    </source>
</evidence>
<dbReference type="SUPFAM" id="SSF53335">
    <property type="entry name" value="S-adenosyl-L-methionine-dependent methyltransferases"/>
    <property type="match status" value="1"/>
</dbReference>
<dbReference type="SUPFAM" id="SSF46785">
    <property type="entry name" value="Winged helix' DNA-binding domain"/>
    <property type="match status" value="1"/>
</dbReference>
<evidence type="ECO:0000256" key="2">
    <source>
        <dbReference type="ARBA" id="ARBA00022679"/>
    </source>
</evidence>
<comment type="caution">
    <text evidence="5">The sequence shown here is derived from an EMBL/GenBank/DDBJ whole genome shotgun (WGS) entry which is preliminary data.</text>
</comment>
<dbReference type="InterPro" id="IPR016461">
    <property type="entry name" value="COMT-like"/>
</dbReference>
<gene>
    <name evidence="5" type="ORF">TW71_09465</name>
</gene>
<name>A0A837G7U0_9VIBR</name>
<dbReference type="GO" id="GO:0032259">
    <property type="term" value="P:methylation"/>
    <property type="evidence" value="ECO:0007669"/>
    <property type="project" value="UniProtKB-KW"/>
</dbReference>
<dbReference type="Gene3D" id="1.10.10.10">
    <property type="entry name" value="Winged helix-like DNA-binding domain superfamily/Winged helix DNA-binding domain"/>
    <property type="match status" value="1"/>
</dbReference>
<evidence type="ECO:0000259" key="4">
    <source>
        <dbReference type="Pfam" id="PF00891"/>
    </source>
</evidence>
<dbReference type="CDD" id="cd02440">
    <property type="entry name" value="AdoMet_MTases"/>
    <property type="match status" value="1"/>
</dbReference>
<dbReference type="Gene3D" id="3.40.50.150">
    <property type="entry name" value="Vaccinia Virus protein VP39"/>
    <property type="match status" value="1"/>
</dbReference>
<keyword evidence="3" id="KW-0949">S-adenosyl-L-methionine</keyword>
<accession>A0A837G7U0</accession>
<dbReference type="InterPro" id="IPR001077">
    <property type="entry name" value="COMT_C"/>
</dbReference>
<dbReference type="InterPro" id="IPR036388">
    <property type="entry name" value="WH-like_DNA-bd_sf"/>
</dbReference>
<evidence type="ECO:0000256" key="1">
    <source>
        <dbReference type="ARBA" id="ARBA00022603"/>
    </source>
</evidence>
<dbReference type="PROSITE" id="PS51683">
    <property type="entry name" value="SAM_OMT_II"/>
    <property type="match status" value="1"/>
</dbReference>
<dbReference type="EMBL" id="JXXR01000010">
    <property type="protein sequence ID" value="KJY73930.1"/>
    <property type="molecule type" value="Genomic_DNA"/>
</dbReference>
<protein>
    <submittedName>
        <fullName evidence="5">Methyltransferase</fullName>
    </submittedName>
</protein>
<dbReference type="PANTHER" id="PTHR43712">
    <property type="entry name" value="PUTATIVE (AFU_ORTHOLOGUE AFUA_4G14580)-RELATED"/>
    <property type="match status" value="1"/>
</dbReference>
<dbReference type="InterPro" id="IPR036390">
    <property type="entry name" value="WH_DNA-bd_sf"/>
</dbReference>
<reference evidence="5" key="1">
    <citation type="journal article" date="2015" name="BMC Genomics">
        <title>Genome mining reveals unlocked bioactive potential of marine Gram-negative bacteria.</title>
        <authorList>
            <person name="Machado H."/>
            <person name="Sonnenschein E.C."/>
            <person name="Melchiorsen J."/>
            <person name="Gram L."/>
        </authorList>
    </citation>
    <scope>NUCLEOTIDE SEQUENCE</scope>
    <source>
        <strain evidence="5">S2052</strain>
    </source>
</reference>
<sequence>MSNVESTKKISEIMMLPLAAKALNVAAELGLADLLKEGSFDIDALALACNADKTVLLNTLKVVELFGFFDVEDDRMISNNTHSMLLLSDHPQSMRHFCRLFGEEYYRGYEGLLHTCKTGDSGFKHIYDQTLYQHLESTPSRSSVYDLAMRDFSRPVGAELARVFPDMFSFAGSLMDIGGGSGVITAELLNRYEHLSGCIFDREEVCEQSWQYLPSDIHDRVEVCCGDFFDSIPSGYDIYLLKNVLHNWNTQSCKDILDTVARSLEDNRLLVIEPLVEDGERSPRLLFNALFQSVICEDGTHQRSLSDMEKLLAKSNLRVARSAKLATGHTVMEVMKG</sequence>
<dbReference type="Gene3D" id="1.10.287.1350">
    <property type="match status" value="1"/>
</dbReference>
<keyword evidence="1 5" id="KW-0489">Methyltransferase</keyword>
<dbReference type="RefSeq" id="WP_045985704.1">
    <property type="nucleotide sequence ID" value="NZ_CP063052.1"/>
</dbReference>
<feature type="domain" description="O-methyltransferase C-terminal" evidence="4">
    <location>
        <begin position="119"/>
        <end position="313"/>
    </location>
</feature>
<dbReference type="PIRSF" id="PIRSF005739">
    <property type="entry name" value="O-mtase"/>
    <property type="match status" value="1"/>
</dbReference>
<dbReference type="PANTHER" id="PTHR43712:SF2">
    <property type="entry name" value="O-METHYLTRANSFERASE CICE"/>
    <property type="match status" value="1"/>
</dbReference>
<dbReference type="AlphaFoldDB" id="A0A837G7U0"/>